<evidence type="ECO:0000259" key="6">
    <source>
        <dbReference type="Pfam" id="PF08100"/>
    </source>
</evidence>
<dbReference type="Pfam" id="PF08100">
    <property type="entry name" value="Dimerisation"/>
    <property type="match status" value="1"/>
</dbReference>
<dbReference type="SUPFAM" id="SSF46785">
    <property type="entry name" value="Winged helix' DNA-binding domain"/>
    <property type="match status" value="1"/>
</dbReference>
<keyword evidence="1" id="KW-0489">Methyltransferase</keyword>
<feature type="active site" description="Proton acceptor" evidence="4">
    <location>
        <position position="249"/>
    </location>
</feature>
<evidence type="ECO:0000313" key="8">
    <source>
        <dbReference type="Proteomes" id="UP001165074"/>
    </source>
</evidence>
<dbReference type="InterPro" id="IPR012967">
    <property type="entry name" value="COMT_dimerisation"/>
</dbReference>
<dbReference type="GO" id="GO:0032259">
    <property type="term" value="P:methylation"/>
    <property type="evidence" value="ECO:0007669"/>
    <property type="project" value="UniProtKB-KW"/>
</dbReference>
<dbReference type="PANTHER" id="PTHR43712:SF2">
    <property type="entry name" value="O-METHYLTRANSFERASE CICE"/>
    <property type="match status" value="1"/>
</dbReference>
<keyword evidence="8" id="KW-1185">Reference proteome</keyword>
<name>A0A9W6W0N6_9ACTN</name>
<evidence type="ECO:0000259" key="5">
    <source>
        <dbReference type="Pfam" id="PF00891"/>
    </source>
</evidence>
<dbReference type="InterPro" id="IPR029063">
    <property type="entry name" value="SAM-dependent_MTases_sf"/>
</dbReference>
<dbReference type="Proteomes" id="UP001165074">
    <property type="component" value="Unassembled WGS sequence"/>
</dbReference>
<evidence type="ECO:0000256" key="4">
    <source>
        <dbReference type="PIRSR" id="PIRSR005739-1"/>
    </source>
</evidence>
<evidence type="ECO:0000256" key="3">
    <source>
        <dbReference type="ARBA" id="ARBA00022691"/>
    </source>
</evidence>
<dbReference type="RefSeq" id="WP_285571684.1">
    <property type="nucleotide sequence ID" value="NZ_BSTK01000004.1"/>
</dbReference>
<evidence type="ECO:0000256" key="2">
    <source>
        <dbReference type="ARBA" id="ARBA00022679"/>
    </source>
</evidence>
<dbReference type="SUPFAM" id="SSF53335">
    <property type="entry name" value="S-adenosyl-L-methionine-dependent methyltransferases"/>
    <property type="match status" value="1"/>
</dbReference>
<keyword evidence="3" id="KW-0949">S-adenosyl-L-methionine</keyword>
<dbReference type="InterPro" id="IPR016461">
    <property type="entry name" value="COMT-like"/>
</dbReference>
<gene>
    <name evidence="7" type="ORF">Airi02_030300</name>
</gene>
<organism evidence="7 8">
    <name type="scientific">Actinoallomurus iriomotensis</name>
    <dbReference type="NCBI Taxonomy" id="478107"/>
    <lineage>
        <taxon>Bacteria</taxon>
        <taxon>Bacillati</taxon>
        <taxon>Actinomycetota</taxon>
        <taxon>Actinomycetes</taxon>
        <taxon>Streptosporangiales</taxon>
        <taxon>Thermomonosporaceae</taxon>
        <taxon>Actinoallomurus</taxon>
    </lineage>
</organism>
<comment type="caution">
    <text evidence="7">The sequence shown here is derived from an EMBL/GenBank/DDBJ whole genome shotgun (WGS) entry which is preliminary data.</text>
</comment>
<feature type="domain" description="O-methyltransferase dimerisation" evidence="6">
    <location>
        <begin position="22"/>
        <end position="94"/>
    </location>
</feature>
<reference evidence="7" key="1">
    <citation type="submission" date="2023-03" db="EMBL/GenBank/DDBJ databases">
        <title>Actinoallomurus iriomotensis NBRC 103684.</title>
        <authorList>
            <person name="Ichikawa N."/>
            <person name="Sato H."/>
            <person name="Tonouchi N."/>
        </authorList>
    </citation>
    <scope>NUCLEOTIDE SEQUENCE</scope>
    <source>
        <strain evidence="7">NBRC 103684</strain>
    </source>
</reference>
<sequence>MPDSADRTAAPATAADILALGKAFSAAKVLLSATELGVFTVLADEPGTAADLTGRLSLHPRGVRDFLDSLVALGLLERVDDRYRNAPAAQRHLVRGRPEYVGGFLERVNHVLYPAWGGLTEVLRTGLPRSGAQPSFDAMTRDDDQRRAYLAMMDAASGHAAEALSEIISWEDHASLLDVGGARGNLVARVLSAHPHLTGTVFDLPQMETSFGEHMVRHGVDGRATFRGGDFFADPLPGADVAVVGHVLHNWPVERRRELIRKAAGAVGPGGLVLVYDPMLDEKAAGIDNLLISLDMLLVTEGGSEYTATECRSWMEEAGLRDVSVHPLDRNETLVVGRRP</sequence>
<dbReference type="Gene3D" id="3.40.50.150">
    <property type="entry name" value="Vaccinia Virus protein VP39"/>
    <property type="match status" value="1"/>
</dbReference>
<evidence type="ECO:0000256" key="1">
    <source>
        <dbReference type="ARBA" id="ARBA00022603"/>
    </source>
</evidence>
<dbReference type="GO" id="GO:0046983">
    <property type="term" value="F:protein dimerization activity"/>
    <property type="evidence" value="ECO:0007669"/>
    <property type="project" value="InterPro"/>
</dbReference>
<dbReference type="PIRSF" id="PIRSF005739">
    <property type="entry name" value="O-mtase"/>
    <property type="match status" value="1"/>
</dbReference>
<dbReference type="InterPro" id="IPR036388">
    <property type="entry name" value="WH-like_DNA-bd_sf"/>
</dbReference>
<feature type="domain" description="O-methyltransferase C-terminal" evidence="5">
    <location>
        <begin position="134"/>
        <end position="320"/>
    </location>
</feature>
<protein>
    <submittedName>
        <fullName evidence="7">O-methyltransferase</fullName>
    </submittedName>
</protein>
<keyword evidence="2" id="KW-0808">Transferase</keyword>
<dbReference type="Gene3D" id="1.10.10.10">
    <property type="entry name" value="Winged helix-like DNA-binding domain superfamily/Winged helix DNA-binding domain"/>
    <property type="match status" value="1"/>
</dbReference>
<dbReference type="InterPro" id="IPR036390">
    <property type="entry name" value="WH_DNA-bd_sf"/>
</dbReference>
<dbReference type="InterPro" id="IPR001077">
    <property type="entry name" value="COMT_C"/>
</dbReference>
<dbReference type="Pfam" id="PF00891">
    <property type="entry name" value="Methyltransf_2"/>
    <property type="match status" value="1"/>
</dbReference>
<dbReference type="PANTHER" id="PTHR43712">
    <property type="entry name" value="PUTATIVE (AFU_ORTHOLOGUE AFUA_4G14580)-RELATED"/>
    <property type="match status" value="1"/>
</dbReference>
<dbReference type="EMBL" id="BSTK01000004">
    <property type="protein sequence ID" value="GLY85101.1"/>
    <property type="molecule type" value="Genomic_DNA"/>
</dbReference>
<dbReference type="PROSITE" id="PS51683">
    <property type="entry name" value="SAM_OMT_II"/>
    <property type="match status" value="1"/>
</dbReference>
<dbReference type="AlphaFoldDB" id="A0A9W6W0N6"/>
<proteinExistence type="predicted"/>
<accession>A0A9W6W0N6</accession>
<dbReference type="GO" id="GO:0008171">
    <property type="term" value="F:O-methyltransferase activity"/>
    <property type="evidence" value="ECO:0007669"/>
    <property type="project" value="InterPro"/>
</dbReference>
<evidence type="ECO:0000313" key="7">
    <source>
        <dbReference type="EMBL" id="GLY85101.1"/>
    </source>
</evidence>